<dbReference type="InterPro" id="IPR002347">
    <property type="entry name" value="SDR_fam"/>
</dbReference>
<dbReference type="InterPro" id="IPR051019">
    <property type="entry name" value="VLCFA-Steroid_DH"/>
</dbReference>
<gene>
    <name evidence="4" type="ORF">FWK35_00006832</name>
</gene>
<evidence type="ECO:0000256" key="2">
    <source>
        <dbReference type="ARBA" id="ARBA00023002"/>
    </source>
</evidence>
<dbReference type="SUPFAM" id="SSF51735">
    <property type="entry name" value="NAD(P)-binding Rossmann-fold domains"/>
    <property type="match status" value="1"/>
</dbReference>
<evidence type="ECO:0000313" key="4">
    <source>
        <dbReference type="EMBL" id="KAF0771335.1"/>
    </source>
</evidence>
<keyword evidence="5" id="KW-1185">Reference proteome</keyword>
<comment type="caution">
    <text evidence="4">The sequence shown here is derived from an EMBL/GenBank/DDBJ whole genome shotgun (WGS) entry which is preliminary data.</text>
</comment>
<dbReference type="AlphaFoldDB" id="A0A6G0ZJX9"/>
<dbReference type="Gene3D" id="3.40.50.720">
    <property type="entry name" value="NAD(P)-binding Rossmann-like Domain"/>
    <property type="match status" value="1"/>
</dbReference>
<evidence type="ECO:0000313" key="5">
    <source>
        <dbReference type="Proteomes" id="UP000478052"/>
    </source>
</evidence>
<dbReference type="OrthoDB" id="5545019at2759"/>
<proteinExistence type="inferred from homology"/>
<organism evidence="4 5">
    <name type="scientific">Aphis craccivora</name>
    <name type="common">Cowpea aphid</name>
    <dbReference type="NCBI Taxonomy" id="307492"/>
    <lineage>
        <taxon>Eukaryota</taxon>
        <taxon>Metazoa</taxon>
        <taxon>Ecdysozoa</taxon>
        <taxon>Arthropoda</taxon>
        <taxon>Hexapoda</taxon>
        <taxon>Insecta</taxon>
        <taxon>Pterygota</taxon>
        <taxon>Neoptera</taxon>
        <taxon>Paraneoptera</taxon>
        <taxon>Hemiptera</taxon>
        <taxon>Sternorrhyncha</taxon>
        <taxon>Aphidomorpha</taxon>
        <taxon>Aphidoidea</taxon>
        <taxon>Aphididae</taxon>
        <taxon>Aphidini</taxon>
        <taxon>Aphis</taxon>
        <taxon>Aphis</taxon>
    </lineage>
</organism>
<dbReference type="InterPro" id="IPR036291">
    <property type="entry name" value="NAD(P)-bd_dom_sf"/>
</dbReference>
<dbReference type="Pfam" id="PF00106">
    <property type="entry name" value="adh_short"/>
    <property type="match status" value="1"/>
</dbReference>
<sequence length="427" mass="46775">MDVLLVGRNPDKLQAVARLIRKESAGRRRVMTAVADFTEDPVARDGTDDPTIPGPQVSTDGGQDDDVGDRCFCKTDGQRPARLRCPMWYRRLRSVVEGRLQPAGGVGVLVNCAGTCYPHPEFFAGMTADGAVAAGDGDGPVQQFTADYCGNADAAVRCNVAGAVHACRLVLPGMLARGRGLVINVGSASASVPPAAPLMALYAATKKFLEKLSSDLDAECAYLTRGRDDGNDGHGVRVQCVRPAYVATAMLRSANPDVRVVPADCDNDQDEDNEEEFDDDENYGDGCWWTSRRKRLEARVQRWLVPSARRWVRSALRQGGRLYARGPNSGPANFTGYWPHTLLVWCAGLASALTPRRWFVDRVLIPGMLVYRTKGRAAIAAEERRKTYKLNAAGGRQDKYIIVVFVVVQQRLWVMAYRRSGGVTQQR</sequence>
<dbReference type="PRINTS" id="PR00081">
    <property type="entry name" value="GDHRDH"/>
</dbReference>
<dbReference type="GO" id="GO:0016491">
    <property type="term" value="F:oxidoreductase activity"/>
    <property type="evidence" value="ECO:0007669"/>
    <property type="project" value="UniProtKB-KW"/>
</dbReference>
<evidence type="ECO:0000256" key="1">
    <source>
        <dbReference type="ARBA" id="ARBA00006484"/>
    </source>
</evidence>
<dbReference type="Proteomes" id="UP000478052">
    <property type="component" value="Unassembled WGS sequence"/>
</dbReference>
<dbReference type="PANTHER" id="PTHR43899:SF13">
    <property type="entry name" value="RH59310P"/>
    <property type="match status" value="1"/>
</dbReference>
<evidence type="ECO:0000256" key="3">
    <source>
        <dbReference type="SAM" id="MobiDB-lite"/>
    </source>
</evidence>
<keyword evidence="2" id="KW-0560">Oxidoreductase</keyword>
<comment type="similarity">
    <text evidence="1">Belongs to the short-chain dehydrogenases/reductases (SDR) family.</text>
</comment>
<protein>
    <submittedName>
        <fullName evidence="4">Very-long-chain 3-oxoacyl-CoA reductase-B-like</fullName>
    </submittedName>
</protein>
<reference evidence="4 5" key="1">
    <citation type="submission" date="2019-08" db="EMBL/GenBank/DDBJ databases">
        <title>Whole genome of Aphis craccivora.</title>
        <authorList>
            <person name="Voronova N.V."/>
            <person name="Shulinski R.S."/>
            <person name="Bandarenka Y.V."/>
            <person name="Zhorov D.G."/>
            <person name="Warner D."/>
        </authorList>
    </citation>
    <scope>NUCLEOTIDE SEQUENCE [LARGE SCALE GENOMIC DNA]</scope>
    <source>
        <strain evidence="4">180601</strain>
        <tissue evidence="4">Whole Body</tissue>
    </source>
</reference>
<accession>A0A6G0ZJX9</accession>
<dbReference type="EMBL" id="VUJU01000310">
    <property type="protein sequence ID" value="KAF0771335.1"/>
    <property type="molecule type" value="Genomic_DNA"/>
</dbReference>
<feature type="region of interest" description="Disordered" evidence="3">
    <location>
        <begin position="40"/>
        <end position="63"/>
    </location>
</feature>
<name>A0A6G0ZJX9_APHCR</name>
<dbReference type="GO" id="GO:0005783">
    <property type="term" value="C:endoplasmic reticulum"/>
    <property type="evidence" value="ECO:0007669"/>
    <property type="project" value="TreeGrafter"/>
</dbReference>
<dbReference type="PANTHER" id="PTHR43899">
    <property type="entry name" value="RH59310P"/>
    <property type="match status" value="1"/>
</dbReference>